<dbReference type="AlphaFoldDB" id="A0A9Q0KXU7"/>
<organism evidence="2 3">
    <name type="scientific">Protea cynaroides</name>
    <dbReference type="NCBI Taxonomy" id="273540"/>
    <lineage>
        <taxon>Eukaryota</taxon>
        <taxon>Viridiplantae</taxon>
        <taxon>Streptophyta</taxon>
        <taxon>Embryophyta</taxon>
        <taxon>Tracheophyta</taxon>
        <taxon>Spermatophyta</taxon>
        <taxon>Magnoliopsida</taxon>
        <taxon>Proteales</taxon>
        <taxon>Proteaceae</taxon>
        <taxon>Protea</taxon>
    </lineage>
</organism>
<name>A0A9Q0KXU7_9MAGN</name>
<feature type="region of interest" description="Disordered" evidence="1">
    <location>
        <begin position="289"/>
        <end position="318"/>
    </location>
</feature>
<dbReference type="OrthoDB" id="1931260at2759"/>
<accession>A0A9Q0KXU7</accession>
<gene>
    <name evidence="2" type="ORF">NE237_009436</name>
</gene>
<evidence type="ECO:0000256" key="1">
    <source>
        <dbReference type="SAM" id="MobiDB-lite"/>
    </source>
</evidence>
<feature type="compositionally biased region" description="Polar residues" evidence="1">
    <location>
        <begin position="289"/>
        <end position="299"/>
    </location>
</feature>
<keyword evidence="3" id="KW-1185">Reference proteome</keyword>
<dbReference type="Proteomes" id="UP001141806">
    <property type="component" value="Unassembled WGS sequence"/>
</dbReference>
<dbReference type="EMBL" id="JAMYWD010000002">
    <property type="protein sequence ID" value="KAJ4978656.1"/>
    <property type="molecule type" value="Genomic_DNA"/>
</dbReference>
<feature type="region of interest" description="Disordered" evidence="1">
    <location>
        <begin position="448"/>
        <end position="475"/>
    </location>
</feature>
<feature type="region of interest" description="Disordered" evidence="1">
    <location>
        <begin position="1176"/>
        <end position="1202"/>
    </location>
</feature>
<reference evidence="2" key="1">
    <citation type="journal article" date="2023" name="Plant J.">
        <title>The genome of the king protea, Protea cynaroides.</title>
        <authorList>
            <person name="Chang J."/>
            <person name="Duong T.A."/>
            <person name="Schoeman C."/>
            <person name="Ma X."/>
            <person name="Roodt D."/>
            <person name="Barker N."/>
            <person name="Li Z."/>
            <person name="Van de Peer Y."/>
            <person name="Mizrachi E."/>
        </authorList>
    </citation>
    <scope>NUCLEOTIDE SEQUENCE</scope>
    <source>
        <tissue evidence="2">Young leaves</tissue>
    </source>
</reference>
<dbReference type="GO" id="GO:0008017">
    <property type="term" value="F:microtubule binding"/>
    <property type="evidence" value="ECO:0007669"/>
    <property type="project" value="InterPro"/>
</dbReference>
<evidence type="ECO:0000313" key="2">
    <source>
        <dbReference type="EMBL" id="KAJ4978656.1"/>
    </source>
</evidence>
<evidence type="ECO:0000313" key="3">
    <source>
        <dbReference type="Proteomes" id="UP001141806"/>
    </source>
</evidence>
<proteinExistence type="predicted"/>
<feature type="compositionally biased region" description="Acidic residues" evidence="1">
    <location>
        <begin position="8"/>
        <end position="21"/>
    </location>
</feature>
<dbReference type="PANTHER" id="PTHR33737:SF19">
    <property type="entry name" value="BNAA10G12980D PROTEIN"/>
    <property type="match status" value="1"/>
</dbReference>
<feature type="region of interest" description="Disordered" evidence="1">
    <location>
        <begin position="1"/>
        <end position="34"/>
    </location>
</feature>
<comment type="caution">
    <text evidence="2">The sequence shown here is derived from an EMBL/GenBank/DDBJ whole genome shotgun (WGS) entry which is preliminary data.</text>
</comment>
<protein>
    <submittedName>
        <fullName evidence="2">Uncharacterized protein</fullName>
    </submittedName>
</protein>
<dbReference type="PANTHER" id="PTHR33737">
    <property type="entry name" value="OS05G0121800 PROTEIN"/>
    <property type="match status" value="1"/>
</dbReference>
<sequence length="1221" mass="132461">MEASLIEMSDEEEDESLLGEDVNDKEGNSNIPDLKFSCCPPSTLKSKRSSAYASHPLLNPLLPVGSKVNEDGKKSCCSSPLPHKDIVDNKENLVKNNLLVSPNLKAGQQQMKRRKKGGDYNTRRSIAWNRAFFTEEGVLDPEELSLLSGTFSKPTAESLSTIKEEIRVAGVEPSDHLPETDPKVASGLVAHNRRCNKGRTSLSDCSILSGNRSNVLSNEEKSFKELPGRLSDEVHKGCGGLLPKSKTSARQDAAPIHGASQKVQSTKGFHRVASREGSCPLPVCSTSQKQLPNRNTTNATKKDSKLPKFSVLKPDPSSIPTALNTANLPAKHSRCNQNGAAAIHAGSKYGLNSNLSNAKKSLCSTSSSTKSSVHSSLKVLANSPLETPLSVNAKTLQDRKGTNIGLKVTPDPTAAADMQASTGHAAGFGNRAVPIPQNSQYVGPEKHYNVNFQPKKPSGLRMPSPSLRYFDQPKPSTLHGLQCQKNIQPYSLKNANISNLRKVGKSENIGMVAALHAPLPMVGPNATTTRTMGHLNFDCSILSVVPATNSGNIGEVKLLQAQSRLPIMGTDTATTNDTVFVKALECSIPFAPASSHPTLKSSLELQNQYKMDVEVLSHLSGSYDTINCREQQSHVVGDYGNKESVILAGVVKPTFDGIDHIPCDDNLRLHMNDNTLLIHSGSSEKSNKSIDFENIHDACPQNSYSSSRASEISHAASLSISPMAVKGVFSGKDDQIKQSNFKDAESEPISGRTLIENHDVFSDTVFSDAIECCNPGTSTASADSLPAGHVLRARSNEQVEVREPDACGFGQTFHKDNLRKEMKDNNLLGQRTKDLQEENDIPTVPDIEQNFLKDCTKLEMNRDKLVGQGRSSEELQEVNDHCHVSDVNPQGRVSGRTEFQSSLFSSDLSSVSQVEVVTTGTGSVTKHPNLENPKLETLNGDLTLGSCDHICDPQLKDADSKCDLGSSVLHDGCLRIGENEYSGNQPVLRNSFSNKIDQMLQMDDHTPLMDNEALLAEMRSSKELQQDNDPDNFISISLKRKDCNASESQSPHVLYQLKLAKQDIEGSAETSKVTKQSHVQDTELGSLKVNMLANGNVLLYDIEADMPHNDKIQDSELQSVTENGFPLKVNDTSVPVEEKTVDGSKPDSLPQLNAVPFSDEWVAALEAAGEEILTRKSGAVQNSPPDKSILEPGPWSPVKRKGIQEIGPFDCTKYNLPSSPK</sequence>
<dbReference type="InterPro" id="IPR045882">
    <property type="entry name" value="GPT1/2"/>
</dbReference>